<feature type="transmembrane region" description="Helical" evidence="9">
    <location>
        <begin position="38"/>
        <end position="56"/>
    </location>
</feature>
<evidence type="ECO:0000256" key="5">
    <source>
        <dbReference type="ARBA" id="ARBA00022692"/>
    </source>
</evidence>
<evidence type="ECO:0000256" key="2">
    <source>
        <dbReference type="ARBA" id="ARBA00022448"/>
    </source>
</evidence>
<evidence type="ECO:0000256" key="3">
    <source>
        <dbReference type="ARBA" id="ARBA00022449"/>
    </source>
</evidence>
<keyword evidence="5 9" id="KW-0812">Transmembrane</keyword>
<keyword evidence="4" id="KW-1003">Cell membrane</keyword>
<dbReference type="GO" id="GO:0015297">
    <property type="term" value="F:antiporter activity"/>
    <property type="evidence" value="ECO:0007669"/>
    <property type="project" value="UniProtKB-KW"/>
</dbReference>
<evidence type="ECO:0000256" key="4">
    <source>
        <dbReference type="ARBA" id="ARBA00022475"/>
    </source>
</evidence>
<protein>
    <submittedName>
        <fullName evidence="11">Na+/H+ antiporter NhaC</fullName>
    </submittedName>
</protein>
<evidence type="ECO:0000313" key="11">
    <source>
        <dbReference type="EMBL" id="MCG4746076.1"/>
    </source>
</evidence>
<evidence type="ECO:0000256" key="9">
    <source>
        <dbReference type="SAM" id="Phobius"/>
    </source>
</evidence>
<keyword evidence="6 9" id="KW-1133">Transmembrane helix</keyword>
<keyword evidence="7 9" id="KW-0472">Membrane</keyword>
<comment type="subcellular location">
    <subcellularLocation>
        <location evidence="1">Cell membrane</location>
        <topology evidence="1">Multi-pass membrane protein</topology>
    </subcellularLocation>
</comment>
<dbReference type="Proteomes" id="UP000669239">
    <property type="component" value="Unassembled WGS sequence"/>
</dbReference>
<evidence type="ECO:0000256" key="7">
    <source>
        <dbReference type="ARBA" id="ARBA00023136"/>
    </source>
</evidence>
<feature type="transmembrane region" description="Helical" evidence="9">
    <location>
        <begin position="362"/>
        <end position="393"/>
    </location>
</feature>
<dbReference type="PANTHER" id="PTHR33451">
    <property type="entry name" value="MALATE-2H(+)/NA(+)-LACTATE ANTIPORTER"/>
    <property type="match status" value="1"/>
</dbReference>
<dbReference type="InterPro" id="IPR018461">
    <property type="entry name" value="Na/H_Antiport_NhaC-like_C"/>
</dbReference>
<organism evidence="11 14">
    <name type="scientific">Enterocloster aldenensis</name>
    <dbReference type="NCBI Taxonomy" id="358742"/>
    <lineage>
        <taxon>Bacteria</taxon>
        <taxon>Bacillati</taxon>
        <taxon>Bacillota</taxon>
        <taxon>Clostridia</taxon>
        <taxon>Lachnospirales</taxon>
        <taxon>Lachnospiraceae</taxon>
        <taxon>Enterocloster</taxon>
    </lineage>
</organism>
<feature type="transmembrane region" description="Helical" evidence="9">
    <location>
        <begin position="77"/>
        <end position="103"/>
    </location>
</feature>
<gene>
    <name evidence="11" type="primary">nhaC</name>
    <name evidence="12" type="ORF">G5B36_05330</name>
    <name evidence="11" type="ORF">L0N08_11680</name>
</gene>
<dbReference type="EMBL" id="JAKNGE010000012">
    <property type="protein sequence ID" value="MCG4746076.1"/>
    <property type="molecule type" value="Genomic_DNA"/>
</dbReference>
<proteinExistence type="inferred from homology"/>
<keyword evidence="13" id="KW-1185">Reference proteome</keyword>
<feature type="transmembrane region" description="Helical" evidence="9">
    <location>
        <begin position="109"/>
        <end position="131"/>
    </location>
</feature>
<dbReference type="InterPro" id="IPR052180">
    <property type="entry name" value="NhaC_Na-H+_Antiporter"/>
</dbReference>
<feature type="transmembrane region" description="Helical" evidence="9">
    <location>
        <begin position="327"/>
        <end position="350"/>
    </location>
</feature>
<reference evidence="11" key="3">
    <citation type="submission" date="2022-01" db="EMBL/GenBank/DDBJ databases">
        <title>Collection of gut derived symbiotic bacterial strains cultured from healthy donors.</title>
        <authorList>
            <person name="Lin H."/>
            <person name="Kohout C."/>
            <person name="Waligurski E."/>
            <person name="Pamer E.G."/>
        </authorList>
    </citation>
    <scope>NUCLEOTIDE SEQUENCE</scope>
    <source>
        <strain evidence="11">DFI.6.55</strain>
    </source>
</reference>
<evidence type="ECO:0000313" key="14">
    <source>
        <dbReference type="Proteomes" id="UP001299608"/>
    </source>
</evidence>
<feature type="domain" description="Na+/H+ antiporter NhaC-like C-terminal" evidence="10">
    <location>
        <begin position="162"/>
        <end position="459"/>
    </location>
</feature>
<comment type="similarity">
    <text evidence="8">Belongs to the NhaC Na(+)/H(+) (TC 2.A.35) antiporter family.</text>
</comment>
<comment type="caution">
    <text evidence="11">The sequence shown here is derived from an EMBL/GenBank/DDBJ whole genome shotgun (WGS) entry which is preliminary data.</text>
</comment>
<evidence type="ECO:0000313" key="13">
    <source>
        <dbReference type="Proteomes" id="UP000669239"/>
    </source>
</evidence>
<dbReference type="Pfam" id="PF03553">
    <property type="entry name" value="Na_H_antiporter"/>
    <property type="match status" value="1"/>
</dbReference>
<evidence type="ECO:0000256" key="6">
    <source>
        <dbReference type="ARBA" id="ARBA00022989"/>
    </source>
</evidence>
<feature type="transmembrane region" description="Helical" evidence="9">
    <location>
        <begin position="444"/>
        <end position="466"/>
    </location>
</feature>
<dbReference type="InterPro" id="IPR004770">
    <property type="entry name" value="Na/H_antiport_NhaC"/>
</dbReference>
<dbReference type="EMBL" id="JAAITT010000005">
    <property type="protein sequence ID" value="NSJ48118.1"/>
    <property type="molecule type" value="Genomic_DNA"/>
</dbReference>
<feature type="transmembrane region" description="Helical" evidence="9">
    <location>
        <begin position="12"/>
        <end position="32"/>
    </location>
</feature>
<reference evidence="12 13" key="1">
    <citation type="journal article" date="2020" name="Cell Host Microbe">
        <title>Functional and Genomic Variation between Human-Derived Isolates of Lachnospiraceae Reveals Inter- and Intra-Species Diversity.</title>
        <authorList>
            <person name="Sorbara M.T."/>
            <person name="Littmann E.R."/>
            <person name="Fontana E."/>
            <person name="Moody T.U."/>
            <person name="Kohout C.E."/>
            <person name="Gjonbalaj M."/>
            <person name="Eaton V."/>
            <person name="Seok R."/>
            <person name="Leiner I.M."/>
            <person name="Pamer E.G."/>
        </authorList>
    </citation>
    <scope>NUCLEOTIDE SEQUENCE [LARGE SCALE GENOMIC DNA]</scope>
    <source>
        <strain evidence="12 13">MSK.1.17</strain>
    </source>
</reference>
<dbReference type="PANTHER" id="PTHR33451:SF3">
    <property type="entry name" value="MALATE-2H(+)_NA(+)-LACTATE ANTIPORTER"/>
    <property type="match status" value="1"/>
</dbReference>
<feature type="transmembrane region" description="Helical" evidence="9">
    <location>
        <begin position="138"/>
        <end position="164"/>
    </location>
</feature>
<reference evidence="12" key="2">
    <citation type="submission" date="2020-02" db="EMBL/GenBank/DDBJ databases">
        <authorList>
            <person name="Littmann E."/>
            <person name="Sorbara M."/>
        </authorList>
    </citation>
    <scope>NUCLEOTIDE SEQUENCE</scope>
    <source>
        <strain evidence="12">MSK.1.17</strain>
    </source>
</reference>
<evidence type="ECO:0000256" key="1">
    <source>
        <dbReference type="ARBA" id="ARBA00004651"/>
    </source>
</evidence>
<feature type="transmembrane region" description="Helical" evidence="9">
    <location>
        <begin position="193"/>
        <end position="215"/>
    </location>
</feature>
<dbReference type="AlphaFoldDB" id="A0AAW5BPD2"/>
<feature type="transmembrane region" description="Helical" evidence="9">
    <location>
        <begin position="236"/>
        <end position="255"/>
    </location>
</feature>
<dbReference type="GeneID" id="97209190"/>
<evidence type="ECO:0000313" key="12">
    <source>
        <dbReference type="EMBL" id="NSJ48118.1"/>
    </source>
</evidence>
<dbReference type="RefSeq" id="WP_118708650.1">
    <property type="nucleotide sequence ID" value="NZ_BAABZL010000001.1"/>
</dbReference>
<keyword evidence="3" id="KW-0050">Antiport</keyword>
<evidence type="ECO:0000259" key="10">
    <source>
        <dbReference type="Pfam" id="PF03553"/>
    </source>
</evidence>
<dbReference type="Proteomes" id="UP001299608">
    <property type="component" value="Unassembled WGS sequence"/>
</dbReference>
<evidence type="ECO:0000256" key="8">
    <source>
        <dbReference type="ARBA" id="ARBA00038435"/>
    </source>
</evidence>
<sequence>MKKREQRKPTFAEALLPLIAMLIILTVGYGILGFPKEAMLVMSAAFTAMVAFHLGVTWDDMIEGVSEKIAKAMPTILILLAVGIIVSSWMLSGTIPMMIYYGIQIVNPKFFYVTSFIICAVISTCTGTSWGSMGTIGVVLVIIAQGLGLSLPITAGAVVGGSYFGDKMSPLSDTTNLAPLAAGSTLYEHIQHMFYTTVPAAIGAIILYTVLGLNTSAAGLANSEKVDMMMANLSSIYHWNLLLLVPIIIILYGSITKKPTIPVMLISSAVACLIGVFYQGFTFTDVFASSVSGFSMEMVKGTDTSLILPEIEKLLCRGGMNSMQETILLILCAFSFAGIIARAGCLDVILEHLMHVVKTRFTLIAATVVSTITMALATGSDFLTILIPGELYAPVYKKMGLAARNLSRTLEDSGTCVVALIPWSAAGAYASGALGIATIDYLPYAFFCFFSVIMALVCAGTGFGIMTLEQEEQKKKGAN</sequence>
<dbReference type="GO" id="GO:0005886">
    <property type="term" value="C:plasma membrane"/>
    <property type="evidence" value="ECO:0007669"/>
    <property type="project" value="UniProtKB-SubCell"/>
</dbReference>
<name>A0AAW5BPD2_9FIRM</name>
<feature type="transmembrane region" description="Helical" evidence="9">
    <location>
        <begin position="414"/>
        <end position="438"/>
    </location>
</feature>
<feature type="transmembrane region" description="Helical" evidence="9">
    <location>
        <begin position="261"/>
        <end position="281"/>
    </location>
</feature>
<accession>A0AAW5BPD2</accession>
<keyword evidence="2" id="KW-0813">Transport</keyword>
<dbReference type="NCBIfam" id="TIGR00931">
    <property type="entry name" value="antiport_nhaC"/>
    <property type="match status" value="1"/>
</dbReference>